<dbReference type="InterPro" id="IPR049035">
    <property type="entry name" value="ADDB_N"/>
</dbReference>
<evidence type="ECO:0000256" key="4">
    <source>
        <dbReference type="ARBA" id="ARBA00022801"/>
    </source>
</evidence>
<proteinExistence type="inferred from homology"/>
<sequence>MKLLYTDLSQDMTVILAKEAEKMAEQGKRIFYIAPNSLSFEKERKVLENLDRQASFEITITRFAQMARYFVLDKEIPKNSLDDTGLSMIFYKVLNSLSDSDLKLYGRLRQDNAFIKQLVDLYKELKTAKMTVLDIAAMDEPEKEADLITIFTAVEDYLRQSDFDSQSKISFFAQEIESGNLDAELSNLVLVIDGFTRFSAEEDYLLTLLSGKCQEVIIGTYVSQKAYTSNFSYGNVYQASLDFLRDLATRFQTKPSYVSLSDSTSTAFSELTELLEARHDFSQSDKQLSPSSKEKIQIWDLVNQKEEVTAVARQIRQLLADGVRYREILVLLGDVESYKLQVGKIFQKFDIPYYFGKAESMANHPLVNFIDALERVKRYNYRAEDLLNLFKTGLYGSVSQVNLDRFEHYVTYADIKGLKKFTTDFTASKNGKYQLDRLNQLRHDLVDPLQNFLKARSQKASGLLEKLLSFLADIRLAENMKKLSQNATEAELDQHEQVWAAFGHLLEEMQTIFGQDQLSLADFLALLKSGMFAANYRTVPATVDVVNVKSYDLVEPHSAKYVFAMGMTQSYFPKITENRSLISDQARSKINESSPDYASFDILSKENSKKNHFTALSVFNSASQGLVLSIPQLINEGQDQMSVYLQELIELGIPMIDKGRQALEADADNIGHYKDVLSQIIAINQADIDRQLTKEEQTFWSVALRYLRKRLETQSLSIPQILDDVKTVKVSPEVMAVKFPEEEPLKLSASGLKTFYNNQYLYFLQYVLGLQELETIHPDARHHGTYLHRIFEKTMAEQQSDDFDKRLELAIEETKQEDRFALLYEEDDESRLSRQILDDIARSTATVLKQNQAIQVQGQEENFELLLDQVALRGVIDRVDRLSDGSLGVVDYKSGKNTFDIQSFYNGLQPQLVTYLQALEDKYDLSTDQLFGAMYLHMQEPRVDLNKLASLDKVLPKVQSDLTYKGLFAASEKEHLAAGAYSIRDSLYEKAELDQLLSHNRHLFKQAAEQIKSGSFLINPYTKDGESVEGEQLKAITHFEADRHMGYARRLLTLPKKGKREAFLALMAEPQKVEEEEEDDQ</sequence>
<keyword evidence="7 10" id="KW-0067">ATP-binding</keyword>
<gene>
    <name evidence="10" type="primary">rexB</name>
    <name evidence="13" type="ORF">JOC28_001722</name>
</gene>
<comment type="caution">
    <text evidence="13">The sequence shown here is derived from an EMBL/GenBank/DDBJ whole genome shotgun (WGS) entry which is preliminary data.</text>
</comment>
<keyword evidence="9 10" id="KW-0234">DNA repair</keyword>
<organism evidence="13 14">
    <name type="scientific">Streptococcus loxodontisalivarius</name>
    <dbReference type="NCBI Taxonomy" id="1349415"/>
    <lineage>
        <taxon>Bacteria</taxon>
        <taxon>Bacillati</taxon>
        <taxon>Bacillota</taxon>
        <taxon>Bacilli</taxon>
        <taxon>Lactobacillales</taxon>
        <taxon>Streptococcaceae</taxon>
        <taxon>Streptococcus</taxon>
    </lineage>
</organism>
<comment type="function">
    <text evidence="10">The heterodimer acts as both an ATP-dependent DNA helicase and an ATP-dependent, dual-direction single-stranded exonuclease. Recognizes the chi site generating a DNA molecule suitable for the initiation of homologous recombination. This subunit has 5' -&gt; 3' nuclease activity but not helicase activity.</text>
</comment>
<dbReference type="PANTHER" id="PTHR30591">
    <property type="entry name" value="RECBCD ENZYME SUBUNIT RECC"/>
    <property type="match status" value="1"/>
</dbReference>
<dbReference type="GO" id="GO:0003678">
    <property type="term" value="F:DNA helicase activity"/>
    <property type="evidence" value="ECO:0007669"/>
    <property type="project" value="UniProtKB-EC"/>
</dbReference>
<comment type="similarity">
    <text evidence="10">Belongs to the helicase family. AddB/RexB type 2 subfamily.</text>
</comment>
<comment type="miscellaneous">
    <text evidence="10">Despite having helicase-like domains, this subunit does not have helicase activity.</text>
</comment>
<comment type="subunit">
    <text evidence="10">Heterodimer of AddA and RexB.</text>
</comment>
<dbReference type="InterPro" id="IPR011604">
    <property type="entry name" value="PDDEXK-like_dom_sf"/>
</dbReference>
<dbReference type="Proteomes" id="UP000697472">
    <property type="component" value="Unassembled WGS sequence"/>
</dbReference>
<dbReference type="SUPFAM" id="SSF52980">
    <property type="entry name" value="Restriction endonuclease-like"/>
    <property type="match status" value="1"/>
</dbReference>
<dbReference type="Gene3D" id="3.40.50.300">
    <property type="entry name" value="P-loop containing nucleotide triphosphate hydrolases"/>
    <property type="match status" value="4"/>
</dbReference>
<feature type="domain" description="PD-(D/E)XK endonuclease-like" evidence="11">
    <location>
        <begin position="747"/>
        <end position="1022"/>
    </location>
</feature>
<evidence type="ECO:0000256" key="10">
    <source>
        <dbReference type="HAMAP-Rule" id="MF_01453"/>
    </source>
</evidence>
<keyword evidence="5 10" id="KW-0347">Helicase</keyword>
<feature type="domain" description="ATP-dependent helicase/deoxyribonuclease subunit B N-terminal" evidence="12">
    <location>
        <begin position="21"/>
        <end position="252"/>
    </location>
</feature>
<evidence type="ECO:0000259" key="12">
    <source>
        <dbReference type="Pfam" id="PF21445"/>
    </source>
</evidence>
<comment type="caution">
    <text evidence="10">Lacks conserved residue(s) required for the propagation of feature annotation.</text>
</comment>
<dbReference type="PANTHER" id="PTHR30591:SF1">
    <property type="entry name" value="RECBCD ENZYME SUBUNIT RECC"/>
    <property type="match status" value="1"/>
</dbReference>
<accession>A0ABS2PVD3</accession>
<evidence type="ECO:0000313" key="13">
    <source>
        <dbReference type="EMBL" id="MBM7643414.1"/>
    </source>
</evidence>
<dbReference type="GO" id="GO:0016787">
    <property type="term" value="F:hydrolase activity"/>
    <property type="evidence" value="ECO:0007669"/>
    <property type="project" value="UniProtKB-KW"/>
</dbReference>
<keyword evidence="3 10" id="KW-0227">DNA damage</keyword>
<keyword evidence="8 10" id="KW-0238">DNA-binding</keyword>
<evidence type="ECO:0000256" key="9">
    <source>
        <dbReference type="ARBA" id="ARBA00023204"/>
    </source>
</evidence>
<evidence type="ECO:0000256" key="7">
    <source>
        <dbReference type="ARBA" id="ARBA00022840"/>
    </source>
</evidence>
<evidence type="ECO:0000256" key="2">
    <source>
        <dbReference type="ARBA" id="ARBA00022741"/>
    </source>
</evidence>
<dbReference type="EMBL" id="JAFBEH010000042">
    <property type="protein sequence ID" value="MBM7643414.1"/>
    <property type="molecule type" value="Genomic_DNA"/>
</dbReference>
<evidence type="ECO:0000256" key="8">
    <source>
        <dbReference type="ARBA" id="ARBA00023125"/>
    </source>
</evidence>
<keyword evidence="14" id="KW-1185">Reference proteome</keyword>
<dbReference type="Pfam" id="PF21445">
    <property type="entry name" value="ADDB_N"/>
    <property type="match status" value="1"/>
</dbReference>
<dbReference type="EC" id="3.1.-.-" evidence="10"/>
<keyword evidence="4 10" id="KW-0378">Hydrolase</keyword>
<evidence type="ECO:0000259" key="11">
    <source>
        <dbReference type="Pfam" id="PF12705"/>
    </source>
</evidence>
<dbReference type="NCBIfam" id="TIGR02774">
    <property type="entry name" value="rexB_recomb"/>
    <property type="match status" value="1"/>
</dbReference>
<keyword evidence="6 10" id="KW-0269">Exonuclease</keyword>
<keyword evidence="1 10" id="KW-0540">Nuclease</keyword>
<evidence type="ECO:0000313" key="14">
    <source>
        <dbReference type="Proteomes" id="UP000697472"/>
    </source>
</evidence>
<dbReference type="Pfam" id="PF12705">
    <property type="entry name" value="PDDEXK_1"/>
    <property type="match status" value="1"/>
</dbReference>
<dbReference type="InterPro" id="IPR011335">
    <property type="entry name" value="Restrct_endonuc-II-like"/>
</dbReference>
<evidence type="ECO:0000256" key="1">
    <source>
        <dbReference type="ARBA" id="ARBA00022722"/>
    </source>
</evidence>
<comment type="cofactor">
    <cofactor evidence="10">
        <name>Mg(2+)</name>
        <dbReference type="ChEBI" id="CHEBI:18420"/>
    </cofactor>
</comment>
<dbReference type="InterPro" id="IPR027417">
    <property type="entry name" value="P-loop_NTPase"/>
</dbReference>
<evidence type="ECO:0000256" key="3">
    <source>
        <dbReference type="ARBA" id="ARBA00022763"/>
    </source>
</evidence>
<keyword evidence="2 10" id="KW-0547">Nucleotide-binding</keyword>
<name>A0ABS2PVD3_9STRE</name>
<dbReference type="RefSeq" id="WP_205010268.1">
    <property type="nucleotide sequence ID" value="NZ_JAFBEH010000042.1"/>
</dbReference>
<dbReference type="Gene3D" id="3.90.320.10">
    <property type="match status" value="1"/>
</dbReference>
<dbReference type="InterPro" id="IPR014141">
    <property type="entry name" value="DNA_helicase_suRexB"/>
</dbReference>
<protein>
    <recommendedName>
        <fullName evidence="10">ATP-dependent helicase/deoxyribonuclease subunit B</fullName>
        <ecNumber evidence="10">3.1.-.-</ecNumber>
    </recommendedName>
    <alternativeName>
        <fullName evidence="10">ATP-dependent helicase/nuclease subunit RexB</fullName>
    </alternativeName>
</protein>
<dbReference type="HAMAP" id="MF_01453">
    <property type="entry name" value="AddB_type2"/>
    <property type="match status" value="1"/>
</dbReference>
<reference evidence="13 14" key="1">
    <citation type="submission" date="2021-01" db="EMBL/GenBank/DDBJ databases">
        <title>Genomic Encyclopedia of Type Strains, Phase IV (KMG-IV): sequencing the most valuable type-strain genomes for metagenomic binning, comparative biology and taxonomic classification.</title>
        <authorList>
            <person name="Goeker M."/>
        </authorList>
    </citation>
    <scope>NUCLEOTIDE SEQUENCE [LARGE SCALE GENOMIC DNA]</scope>
    <source>
        <strain evidence="13 14">DSM 27382</strain>
    </source>
</reference>
<evidence type="ECO:0000256" key="5">
    <source>
        <dbReference type="ARBA" id="ARBA00022806"/>
    </source>
</evidence>
<dbReference type="InterPro" id="IPR038726">
    <property type="entry name" value="PDDEXK_AddAB-type"/>
</dbReference>
<dbReference type="SUPFAM" id="SSF52540">
    <property type="entry name" value="P-loop containing nucleoside triphosphate hydrolases"/>
    <property type="match status" value="1"/>
</dbReference>
<evidence type="ECO:0000256" key="6">
    <source>
        <dbReference type="ARBA" id="ARBA00022839"/>
    </source>
</evidence>